<evidence type="ECO:0000313" key="2">
    <source>
        <dbReference type="EMBL" id="KTD19122.1"/>
    </source>
</evidence>
<keyword evidence="3" id="KW-1185">Reference proteome</keyword>
<dbReference type="RefSeq" id="WP_028373347.1">
    <property type="nucleotide sequence ID" value="NZ_CAAAJD010000012.1"/>
</dbReference>
<protein>
    <submittedName>
        <fullName evidence="2">Uncharacterized protein</fullName>
    </submittedName>
</protein>
<evidence type="ECO:0000313" key="3">
    <source>
        <dbReference type="Proteomes" id="UP000054869"/>
    </source>
</evidence>
<keyword evidence="1" id="KW-1133">Transmembrane helix</keyword>
<gene>
    <name evidence="2" type="ORF">Llan_2193</name>
</gene>
<dbReference type="EMBL" id="LNYI01000055">
    <property type="protein sequence ID" value="KTD19122.1"/>
    <property type="molecule type" value="Genomic_DNA"/>
</dbReference>
<proteinExistence type="predicted"/>
<dbReference type="AlphaFoldDB" id="A0A0W0VG98"/>
<dbReference type="STRING" id="45067.Llan_2193"/>
<name>A0A0W0VG98_9GAMM</name>
<feature type="transmembrane region" description="Helical" evidence="1">
    <location>
        <begin position="9"/>
        <end position="30"/>
    </location>
</feature>
<keyword evidence="1" id="KW-0472">Membrane</keyword>
<keyword evidence="1" id="KW-0812">Transmembrane</keyword>
<evidence type="ECO:0000256" key="1">
    <source>
        <dbReference type="SAM" id="Phobius"/>
    </source>
</evidence>
<reference evidence="2 3" key="1">
    <citation type="submission" date="2015-11" db="EMBL/GenBank/DDBJ databases">
        <title>Genomic analysis of 38 Legionella species identifies large and diverse effector repertoires.</title>
        <authorList>
            <person name="Burstein D."/>
            <person name="Amaro F."/>
            <person name="Zusman T."/>
            <person name="Lifshitz Z."/>
            <person name="Cohen O."/>
            <person name="Gilbert J.A."/>
            <person name="Pupko T."/>
            <person name="Shuman H.A."/>
            <person name="Segal G."/>
        </authorList>
    </citation>
    <scope>NUCLEOTIDE SEQUENCE [LARGE SCALE GENOMIC DNA]</scope>
    <source>
        <strain evidence="2 3">ATCC 49751</strain>
    </source>
</reference>
<comment type="caution">
    <text evidence="2">The sequence shown here is derived from an EMBL/GenBank/DDBJ whole genome shotgun (WGS) entry which is preliminary data.</text>
</comment>
<sequence>MKKLKNKSVGISTLVIIILLAIIGFIYYYYVTSPVAKKLDTTPPIPVEAPEADPDVIHAQ</sequence>
<accession>A0A0W0VG98</accession>
<dbReference type="Proteomes" id="UP000054869">
    <property type="component" value="Unassembled WGS sequence"/>
</dbReference>
<organism evidence="2 3">
    <name type="scientific">Legionella lansingensis</name>
    <dbReference type="NCBI Taxonomy" id="45067"/>
    <lineage>
        <taxon>Bacteria</taxon>
        <taxon>Pseudomonadati</taxon>
        <taxon>Pseudomonadota</taxon>
        <taxon>Gammaproteobacteria</taxon>
        <taxon>Legionellales</taxon>
        <taxon>Legionellaceae</taxon>
        <taxon>Legionella</taxon>
    </lineage>
</organism>
<dbReference type="PATRIC" id="fig|45067.4.peg.2302"/>